<dbReference type="AlphaFoldDB" id="A0A8S3X8T6"/>
<dbReference type="EMBL" id="CAJQZP010000975">
    <property type="protein sequence ID" value="CAG5004969.1"/>
    <property type="molecule type" value="Genomic_DNA"/>
</dbReference>
<evidence type="ECO:0000313" key="1">
    <source>
        <dbReference type="EMBL" id="CAG5004969.1"/>
    </source>
</evidence>
<accession>A0A8S3X8T6</accession>
<evidence type="ECO:0000313" key="2">
    <source>
        <dbReference type="Proteomes" id="UP000691718"/>
    </source>
</evidence>
<dbReference type="Proteomes" id="UP000691718">
    <property type="component" value="Unassembled WGS sequence"/>
</dbReference>
<proteinExistence type="predicted"/>
<keyword evidence="2" id="KW-1185">Reference proteome</keyword>
<reference evidence="1" key="1">
    <citation type="submission" date="2021-04" db="EMBL/GenBank/DDBJ databases">
        <authorList>
            <person name="Tunstrom K."/>
        </authorList>
    </citation>
    <scope>NUCLEOTIDE SEQUENCE</scope>
</reference>
<sequence length="94" mass="10894">MLFNTPVICCIVSIPTLSTFKDVAEALMKSLTRDSNPELATEVGVVEPLRNRRRIFNMLSYCVHHCKQKTDKKRTIEAADARRYCTINFIRFQK</sequence>
<organism evidence="1 2">
    <name type="scientific">Parnassius apollo</name>
    <name type="common">Apollo butterfly</name>
    <name type="synonym">Papilio apollo</name>
    <dbReference type="NCBI Taxonomy" id="110799"/>
    <lineage>
        <taxon>Eukaryota</taxon>
        <taxon>Metazoa</taxon>
        <taxon>Ecdysozoa</taxon>
        <taxon>Arthropoda</taxon>
        <taxon>Hexapoda</taxon>
        <taxon>Insecta</taxon>
        <taxon>Pterygota</taxon>
        <taxon>Neoptera</taxon>
        <taxon>Endopterygota</taxon>
        <taxon>Lepidoptera</taxon>
        <taxon>Glossata</taxon>
        <taxon>Ditrysia</taxon>
        <taxon>Papilionoidea</taxon>
        <taxon>Papilionidae</taxon>
        <taxon>Parnassiinae</taxon>
        <taxon>Parnassini</taxon>
        <taxon>Parnassius</taxon>
        <taxon>Parnassius</taxon>
    </lineage>
</organism>
<gene>
    <name evidence="1" type="ORF">PAPOLLO_LOCUS14496</name>
</gene>
<comment type="caution">
    <text evidence="1">The sequence shown here is derived from an EMBL/GenBank/DDBJ whole genome shotgun (WGS) entry which is preliminary data.</text>
</comment>
<name>A0A8S3X8T6_PARAO</name>
<protein>
    <submittedName>
        <fullName evidence="1">(apollo) hypothetical protein</fullName>
    </submittedName>
</protein>